<comment type="cofactor">
    <cofactor evidence="1">
        <name>Zn(2+)</name>
        <dbReference type="ChEBI" id="CHEBI:29105"/>
    </cofactor>
</comment>
<keyword evidence="7" id="KW-0812">Transmembrane</keyword>
<evidence type="ECO:0000256" key="1">
    <source>
        <dbReference type="ARBA" id="ARBA00001947"/>
    </source>
</evidence>
<evidence type="ECO:0000256" key="3">
    <source>
        <dbReference type="ARBA" id="ARBA00022670"/>
    </source>
</evidence>
<dbReference type="Pfam" id="PF13398">
    <property type="entry name" value="Peptidase_M50B"/>
    <property type="match status" value="1"/>
</dbReference>
<feature type="transmembrane region" description="Helical" evidence="7">
    <location>
        <begin position="202"/>
        <end position="221"/>
    </location>
</feature>
<reference evidence="9" key="1">
    <citation type="journal article" date="2019" name="Int. J. Syst. Evol. Microbiol.">
        <title>The Global Catalogue of Microorganisms (GCM) 10K type strain sequencing project: providing services to taxonomists for standard genome sequencing and annotation.</title>
        <authorList>
            <consortium name="The Broad Institute Genomics Platform"/>
            <consortium name="The Broad Institute Genome Sequencing Center for Infectious Disease"/>
            <person name="Wu L."/>
            <person name="Ma J."/>
        </authorList>
    </citation>
    <scope>NUCLEOTIDE SEQUENCE [LARGE SCALE GENOMIC DNA]</scope>
    <source>
        <strain evidence="9">CGMCC 4.1469</strain>
    </source>
</reference>
<dbReference type="PANTHER" id="PTHR39188">
    <property type="entry name" value="MEMBRANE-ASSOCIATED ZINC METALLOPROTEASE M50B"/>
    <property type="match status" value="1"/>
</dbReference>
<evidence type="ECO:0000256" key="2">
    <source>
        <dbReference type="ARBA" id="ARBA00007931"/>
    </source>
</evidence>
<evidence type="ECO:0000313" key="9">
    <source>
        <dbReference type="Proteomes" id="UP001596052"/>
    </source>
</evidence>
<name>A0ABW0KUA5_9BACT</name>
<keyword evidence="7" id="KW-0472">Membrane</keyword>
<evidence type="ECO:0000256" key="5">
    <source>
        <dbReference type="ARBA" id="ARBA00022833"/>
    </source>
</evidence>
<dbReference type="InterPro" id="IPR049500">
    <property type="entry name" value="Peptidase_M50B-like"/>
</dbReference>
<dbReference type="Proteomes" id="UP001596052">
    <property type="component" value="Unassembled WGS sequence"/>
</dbReference>
<keyword evidence="5" id="KW-0862">Zinc</keyword>
<feature type="transmembrane region" description="Helical" evidence="7">
    <location>
        <begin position="92"/>
        <end position="114"/>
    </location>
</feature>
<feature type="transmembrane region" description="Helical" evidence="7">
    <location>
        <begin position="126"/>
        <end position="146"/>
    </location>
</feature>
<keyword evidence="4" id="KW-0378">Hydrolase</keyword>
<evidence type="ECO:0000256" key="7">
    <source>
        <dbReference type="SAM" id="Phobius"/>
    </source>
</evidence>
<keyword evidence="7" id="KW-1133">Transmembrane helix</keyword>
<keyword evidence="6 8" id="KW-0482">Metalloprotease</keyword>
<organism evidence="8 9">
    <name type="scientific">Prosthecobacter fluviatilis</name>
    <dbReference type="NCBI Taxonomy" id="445931"/>
    <lineage>
        <taxon>Bacteria</taxon>
        <taxon>Pseudomonadati</taxon>
        <taxon>Verrucomicrobiota</taxon>
        <taxon>Verrucomicrobiia</taxon>
        <taxon>Verrucomicrobiales</taxon>
        <taxon>Verrucomicrobiaceae</taxon>
        <taxon>Prosthecobacter</taxon>
    </lineage>
</organism>
<evidence type="ECO:0000256" key="4">
    <source>
        <dbReference type="ARBA" id="ARBA00022801"/>
    </source>
</evidence>
<dbReference type="PANTHER" id="PTHR39188:SF3">
    <property type="entry name" value="STAGE IV SPORULATION PROTEIN FB"/>
    <property type="match status" value="1"/>
</dbReference>
<gene>
    <name evidence="8" type="ORF">ACFQDI_19260</name>
</gene>
<comment type="caution">
    <text evidence="8">The sequence shown here is derived from an EMBL/GenBank/DDBJ whole genome shotgun (WGS) entry which is preliminary data.</text>
</comment>
<proteinExistence type="inferred from homology"/>
<dbReference type="EMBL" id="JBHSMQ010000008">
    <property type="protein sequence ID" value="MFC5457014.1"/>
    <property type="molecule type" value="Genomic_DNA"/>
</dbReference>
<keyword evidence="3" id="KW-0645">Protease</keyword>
<evidence type="ECO:0000256" key="6">
    <source>
        <dbReference type="ARBA" id="ARBA00023049"/>
    </source>
</evidence>
<keyword evidence="9" id="KW-1185">Reference proteome</keyword>
<comment type="similarity">
    <text evidence="2">Belongs to the peptidase M50B family.</text>
</comment>
<protein>
    <submittedName>
        <fullName evidence="8">Metalloprotease</fullName>
    </submittedName>
</protein>
<dbReference type="RefSeq" id="WP_377169862.1">
    <property type="nucleotide sequence ID" value="NZ_JBHSMQ010000008.1"/>
</dbReference>
<feature type="transmembrane region" description="Helical" evidence="7">
    <location>
        <begin position="39"/>
        <end position="60"/>
    </location>
</feature>
<feature type="transmembrane region" description="Helical" evidence="7">
    <location>
        <begin position="167"/>
        <end position="190"/>
    </location>
</feature>
<sequence length="239" mass="26500">MLRFTLFGFPVQIHWMFWLNTALMGGAFSADTPEGFRSVLAWVVAVLLSVLIHELGHAMAMRNYGDRRVGIVLYAFGGLAIGSRPRTRQEDFLVSAAGPGLEILAGLAVGWSITLWPPPSPWLHQMLDAFTVVSIFWALLNLMPVLPLDGGHLCQAWLGPRKKRQALTISIVCAVCLALLSVIGDLWLRLQNTVLSLLDIDAGIRVGSGLFTLLLFGMLAWNNWKELQNEPQIPWMNAR</sequence>
<accession>A0ABW0KUA5</accession>
<evidence type="ECO:0000313" key="8">
    <source>
        <dbReference type="EMBL" id="MFC5457014.1"/>
    </source>
</evidence>
<dbReference type="GO" id="GO:0008237">
    <property type="term" value="F:metallopeptidase activity"/>
    <property type="evidence" value="ECO:0007669"/>
    <property type="project" value="UniProtKB-KW"/>
</dbReference>